<organism evidence="2 3">
    <name type="scientific">Mycena albidolilacea</name>
    <dbReference type="NCBI Taxonomy" id="1033008"/>
    <lineage>
        <taxon>Eukaryota</taxon>
        <taxon>Fungi</taxon>
        <taxon>Dikarya</taxon>
        <taxon>Basidiomycota</taxon>
        <taxon>Agaricomycotina</taxon>
        <taxon>Agaricomycetes</taxon>
        <taxon>Agaricomycetidae</taxon>
        <taxon>Agaricales</taxon>
        <taxon>Marasmiineae</taxon>
        <taxon>Mycenaceae</taxon>
        <taxon>Mycena</taxon>
    </lineage>
</organism>
<name>A0AAD7AQF8_9AGAR</name>
<feature type="compositionally biased region" description="Basic and acidic residues" evidence="1">
    <location>
        <begin position="58"/>
        <end position="73"/>
    </location>
</feature>
<evidence type="ECO:0000313" key="2">
    <source>
        <dbReference type="EMBL" id="KAJ7366097.1"/>
    </source>
</evidence>
<keyword evidence="3" id="KW-1185">Reference proteome</keyword>
<gene>
    <name evidence="2" type="ORF">DFH08DRAFT_797094</name>
</gene>
<feature type="compositionally biased region" description="Polar residues" evidence="1">
    <location>
        <begin position="20"/>
        <end position="30"/>
    </location>
</feature>
<dbReference type="AlphaFoldDB" id="A0AAD7AQF8"/>
<sequence length="133" mass="14438">MAEGFPNRQLVGVLGKGSSPYPSRTVGQTDGRTDGQPSRPDPELLSPQNAVLSPDGSEDGRPVHWKTEGRTDGTDDSSNSNGHFIHSTSLLRSIRGPGKIEVSFRPPLAIYFRLNITEEPNLMFNFVGTAMTL</sequence>
<dbReference type="Proteomes" id="UP001218218">
    <property type="component" value="Unassembled WGS sequence"/>
</dbReference>
<proteinExistence type="predicted"/>
<reference evidence="2" key="1">
    <citation type="submission" date="2023-03" db="EMBL/GenBank/DDBJ databases">
        <title>Massive genome expansion in bonnet fungi (Mycena s.s.) driven by repeated elements and novel gene families across ecological guilds.</title>
        <authorList>
            <consortium name="Lawrence Berkeley National Laboratory"/>
            <person name="Harder C.B."/>
            <person name="Miyauchi S."/>
            <person name="Viragh M."/>
            <person name="Kuo A."/>
            <person name="Thoen E."/>
            <person name="Andreopoulos B."/>
            <person name="Lu D."/>
            <person name="Skrede I."/>
            <person name="Drula E."/>
            <person name="Henrissat B."/>
            <person name="Morin E."/>
            <person name="Kohler A."/>
            <person name="Barry K."/>
            <person name="LaButti K."/>
            <person name="Morin E."/>
            <person name="Salamov A."/>
            <person name="Lipzen A."/>
            <person name="Mereny Z."/>
            <person name="Hegedus B."/>
            <person name="Baldrian P."/>
            <person name="Stursova M."/>
            <person name="Weitz H."/>
            <person name="Taylor A."/>
            <person name="Grigoriev I.V."/>
            <person name="Nagy L.G."/>
            <person name="Martin F."/>
            <person name="Kauserud H."/>
        </authorList>
    </citation>
    <scope>NUCLEOTIDE SEQUENCE</scope>
    <source>
        <strain evidence="2">CBHHK002</strain>
    </source>
</reference>
<comment type="caution">
    <text evidence="2">The sequence shown here is derived from an EMBL/GenBank/DDBJ whole genome shotgun (WGS) entry which is preliminary data.</text>
</comment>
<dbReference type="EMBL" id="JARIHO010000002">
    <property type="protein sequence ID" value="KAJ7366097.1"/>
    <property type="molecule type" value="Genomic_DNA"/>
</dbReference>
<evidence type="ECO:0000313" key="3">
    <source>
        <dbReference type="Proteomes" id="UP001218218"/>
    </source>
</evidence>
<feature type="region of interest" description="Disordered" evidence="1">
    <location>
        <begin position="1"/>
        <end position="84"/>
    </location>
</feature>
<protein>
    <submittedName>
        <fullName evidence="2">Uncharacterized protein</fullName>
    </submittedName>
</protein>
<accession>A0AAD7AQF8</accession>
<evidence type="ECO:0000256" key="1">
    <source>
        <dbReference type="SAM" id="MobiDB-lite"/>
    </source>
</evidence>